<organism evidence="10">
    <name type="scientific">Gnathostomula armata</name>
    <dbReference type="NCBI Taxonomy" id="231613"/>
    <lineage>
        <taxon>Eukaryota</taxon>
        <taxon>Metazoa</taxon>
        <taxon>Spiralia</taxon>
        <taxon>Gnathifera</taxon>
        <taxon>Gnathostomulida</taxon>
        <taxon>Bursovaginoidea</taxon>
        <taxon>Gnathostomulidae</taxon>
        <taxon>Gnathostomula</taxon>
    </lineage>
</organism>
<feature type="transmembrane region" description="Helical" evidence="8">
    <location>
        <begin position="144"/>
        <end position="163"/>
    </location>
</feature>
<feature type="transmembrane region" description="Helical" evidence="8">
    <location>
        <begin position="335"/>
        <end position="360"/>
    </location>
</feature>
<feature type="transmembrane region" description="Helical" evidence="8">
    <location>
        <begin position="454"/>
        <end position="471"/>
    </location>
</feature>
<dbReference type="EMBL" id="KP965860">
    <property type="protein sequence ID" value="AKD00018.1"/>
    <property type="molecule type" value="Genomic_DNA"/>
</dbReference>
<dbReference type="GO" id="GO:0003954">
    <property type="term" value="F:NADH dehydrogenase activity"/>
    <property type="evidence" value="ECO:0007669"/>
    <property type="project" value="TreeGrafter"/>
</dbReference>
<geneLocation type="mitochondrion" evidence="10"/>
<keyword evidence="5 8" id="KW-0472">Membrane</keyword>
<dbReference type="EC" id="7.1.1.2" evidence="2"/>
<dbReference type="AlphaFoldDB" id="A0A0F6PZP1"/>
<evidence type="ECO:0000313" key="10">
    <source>
        <dbReference type="EMBL" id="AKD00018.1"/>
    </source>
</evidence>
<feature type="transmembrane region" description="Helical" evidence="8">
    <location>
        <begin position="422"/>
        <end position="442"/>
    </location>
</feature>
<evidence type="ECO:0000256" key="2">
    <source>
        <dbReference type="ARBA" id="ARBA00012944"/>
    </source>
</evidence>
<keyword evidence="3 8" id="KW-0812">Transmembrane</keyword>
<feature type="transmembrane region" description="Helical" evidence="8">
    <location>
        <begin position="210"/>
        <end position="232"/>
    </location>
</feature>
<feature type="transmembrane region" description="Helical" evidence="8">
    <location>
        <begin position="117"/>
        <end position="138"/>
    </location>
</feature>
<comment type="catalytic activity">
    <reaction evidence="7">
        <text>a ubiquinone + NADH + 5 H(+)(in) = a ubiquinol + NAD(+) + 4 H(+)(out)</text>
        <dbReference type="Rhea" id="RHEA:29091"/>
        <dbReference type="Rhea" id="RHEA-COMP:9565"/>
        <dbReference type="Rhea" id="RHEA-COMP:9566"/>
        <dbReference type="ChEBI" id="CHEBI:15378"/>
        <dbReference type="ChEBI" id="CHEBI:16389"/>
        <dbReference type="ChEBI" id="CHEBI:17976"/>
        <dbReference type="ChEBI" id="CHEBI:57540"/>
        <dbReference type="ChEBI" id="CHEBI:57945"/>
        <dbReference type="EC" id="7.1.1.2"/>
    </reaction>
</comment>
<evidence type="ECO:0000256" key="3">
    <source>
        <dbReference type="ARBA" id="ARBA00022692"/>
    </source>
</evidence>
<dbReference type="GO" id="GO:0008137">
    <property type="term" value="F:NADH dehydrogenase (ubiquinone) activity"/>
    <property type="evidence" value="ECO:0007669"/>
    <property type="project" value="UniProtKB-EC"/>
</dbReference>
<evidence type="ECO:0000256" key="5">
    <source>
        <dbReference type="ARBA" id="ARBA00023136"/>
    </source>
</evidence>
<keyword evidence="10" id="KW-0496">Mitochondrion</keyword>
<comment type="subcellular location">
    <subcellularLocation>
        <location evidence="1">Membrane</location>
        <topology evidence="1">Multi-pass membrane protein</topology>
    </subcellularLocation>
</comment>
<dbReference type="GO" id="GO:0015990">
    <property type="term" value="P:electron transport coupled proton transport"/>
    <property type="evidence" value="ECO:0007669"/>
    <property type="project" value="TreeGrafter"/>
</dbReference>
<gene>
    <name evidence="10" type="primary">nad5</name>
</gene>
<feature type="transmembrane region" description="Helical" evidence="8">
    <location>
        <begin position="34"/>
        <end position="54"/>
    </location>
</feature>
<reference evidence="10" key="1">
    <citation type="journal article" date="2015" name="Mol. Phylogenet. Evol.">
        <title>Elucidating the phylogenetic position of Gnathostomulida and first mitochondrial genomes of Gnathostomulida, Gastrotricha and Polycladida (Platyhelminthes).</title>
        <authorList>
            <person name="Golombek A."/>
            <person name="Tobergte S."/>
            <person name="Struck T.H."/>
        </authorList>
    </citation>
    <scope>NUCLEOTIDE SEQUENCE</scope>
</reference>
<evidence type="ECO:0000256" key="6">
    <source>
        <dbReference type="ARBA" id="ARBA00031027"/>
    </source>
</evidence>
<protein>
    <recommendedName>
        <fullName evidence="2">NADH:ubiquinone reductase (H(+)-translocating)</fullName>
        <ecNumber evidence="2">7.1.1.2</ecNumber>
    </recommendedName>
    <alternativeName>
        <fullName evidence="6">NADH dehydrogenase subunit 5</fullName>
    </alternativeName>
</protein>
<feature type="transmembrane region" description="Helical" evidence="8">
    <location>
        <begin position="7"/>
        <end position="28"/>
    </location>
</feature>
<accession>A0A0F6PZP1</accession>
<feature type="transmembrane region" description="Helical" evidence="8">
    <location>
        <begin position="301"/>
        <end position="323"/>
    </location>
</feature>
<evidence type="ECO:0000259" key="9">
    <source>
        <dbReference type="Pfam" id="PF00361"/>
    </source>
</evidence>
<evidence type="ECO:0000256" key="4">
    <source>
        <dbReference type="ARBA" id="ARBA00022989"/>
    </source>
</evidence>
<dbReference type="PANTHER" id="PTHR42829:SF2">
    <property type="entry name" value="NADH-UBIQUINONE OXIDOREDUCTASE CHAIN 5"/>
    <property type="match status" value="1"/>
</dbReference>
<feature type="transmembrane region" description="Helical" evidence="8">
    <location>
        <begin position="85"/>
        <end position="105"/>
    </location>
</feature>
<dbReference type="PANTHER" id="PTHR42829">
    <property type="entry name" value="NADH-UBIQUINONE OXIDOREDUCTASE CHAIN 5"/>
    <property type="match status" value="1"/>
</dbReference>
<feature type="transmembrane region" description="Helical" evidence="8">
    <location>
        <begin position="499"/>
        <end position="517"/>
    </location>
</feature>
<dbReference type="GO" id="GO:0042773">
    <property type="term" value="P:ATP synthesis coupled electron transport"/>
    <property type="evidence" value="ECO:0007669"/>
    <property type="project" value="InterPro"/>
</dbReference>
<feature type="domain" description="NADH:quinone oxidoreductase/Mrp antiporter transmembrane" evidence="9">
    <location>
        <begin position="81"/>
        <end position="352"/>
    </location>
</feature>
<feature type="transmembrane region" description="Helical" evidence="8">
    <location>
        <begin position="381"/>
        <end position="402"/>
    </location>
</feature>
<dbReference type="InterPro" id="IPR001750">
    <property type="entry name" value="ND/Mrp_TM"/>
</dbReference>
<evidence type="ECO:0000256" key="7">
    <source>
        <dbReference type="ARBA" id="ARBA00049551"/>
    </source>
</evidence>
<evidence type="ECO:0000256" key="1">
    <source>
        <dbReference type="ARBA" id="ARBA00004141"/>
    </source>
</evidence>
<dbReference type="InterPro" id="IPR003945">
    <property type="entry name" value="NU5C-like"/>
</dbReference>
<evidence type="ECO:0000256" key="8">
    <source>
        <dbReference type="SAM" id="Phobius"/>
    </source>
</evidence>
<dbReference type="PRINTS" id="PR01434">
    <property type="entry name" value="NADHDHGNASE5"/>
</dbReference>
<keyword evidence="4 8" id="KW-1133">Transmembrane helix</keyword>
<dbReference type="Pfam" id="PF00361">
    <property type="entry name" value="Proton_antipo_M"/>
    <property type="match status" value="1"/>
</dbReference>
<dbReference type="GO" id="GO:0016020">
    <property type="term" value="C:membrane"/>
    <property type="evidence" value="ECO:0007669"/>
    <property type="project" value="UniProtKB-SubCell"/>
</dbReference>
<feature type="transmembrane region" description="Helical" evidence="8">
    <location>
        <begin position="267"/>
        <end position="289"/>
    </location>
</feature>
<feature type="transmembrane region" description="Helical" evidence="8">
    <location>
        <begin position="61"/>
        <end position="79"/>
    </location>
</feature>
<sequence>MLMISNFFMFVSINKFFLFFFSQLIVVLNNMNLLFFSSLVLIFFSVWFFSFFYMGSKSSTYFYILKCLFVFSMIIFILVEDFFFFFLGWDGLGVISFLLIVYYLNISSLKGGMITIFSNRMGDIMLIMSLFMFFMFSLSDSEMIFSNSYSYLVMMIFMLLCLSKSAQFPFMDWLPKAMAAPTPISALVHSSTLVTAGIFLSIKMMSKSMLLLKVILVISIVTLLFSSLSALVESDLKKLIALSTLSQLSLMGVTMSIYYINLSYYHMILHAFFKACLFCIIGFVMLKNYSEQMVMYFDLKLNMFLLFSFLAINCFSLAGLYFLSAFYSKDFILKFLFFNMSFFVYFMFYFACFCTVFYSYRFFKEINMKFVISNWSKKDCNFFNLLSIFFLSLTSILSSFYFSFLSFLDLEIQISSKNMDCMLVMIIVFSLILICLNFSFYSKKMLILFMNKMFVYKMFLNFLFYFSNKMWESFEKFWLENVLSMNFMFSKFNFENKNIFEKIIFMFSIFFIFLLFML</sequence>
<name>A0A0F6PZP1_9BILA</name>
<proteinExistence type="predicted"/>
<feature type="transmembrane region" description="Helical" evidence="8">
    <location>
        <begin position="184"/>
        <end position="204"/>
    </location>
</feature>